<organism evidence="6 7">
    <name type="scientific">Ophiostoma piceae (strain UAMH 11346)</name>
    <name type="common">Sap stain fungus</name>
    <dbReference type="NCBI Taxonomy" id="1262450"/>
    <lineage>
        <taxon>Eukaryota</taxon>
        <taxon>Fungi</taxon>
        <taxon>Dikarya</taxon>
        <taxon>Ascomycota</taxon>
        <taxon>Pezizomycotina</taxon>
        <taxon>Sordariomycetes</taxon>
        <taxon>Sordariomycetidae</taxon>
        <taxon>Ophiostomatales</taxon>
        <taxon>Ophiostomataceae</taxon>
        <taxon>Ophiostoma</taxon>
    </lineage>
</organism>
<dbReference type="STRING" id="1262450.S3C9B9"/>
<feature type="region of interest" description="Disordered" evidence="5">
    <location>
        <begin position="1"/>
        <end position="61"/>
    </location>
</feature>
<evidence type="ECO:0000256" key="2">
    <source>
        <dbReference type="ARBA" id="ARBA00022603"/>
    </source>
</evidence>
<evidence type="ECO:0000313" key="7">
    <source>
        <dbReference type="Proteomes" id="UP000016923"/>
    </source>
</evidence>
<feature type="compositionally biased region" description="Low complexity" evidence="5">
    <location>
        <begin position="28"/>
        <end position="40"/>
    </location>
</feature>
<dbReference type="OMA" id="VGHNPLW"/>
<dbReference type="PANTHER" id="PTHR14614">
    <property type="entry name" value="HEPATOCELLULAR CARCINOMA-ASSOCIATED ANTIGEN"/>
    <property type="match status" value="1"/>
</dbReference>
<dbReference type="SUPFAM" id="SSF53335">
    <property type="entry name" value="S-adenosyl-L-methionine-dependent methyltransferases"/>
    <property type="match status" value="1"/>
</dbReference>
<dbReference type="PANTHER" id="PTHR14614:SF10">
    <property type="entry name" value="PROTEIN N-TERMINAL AND LYSINE N-METHYLTRANSFERASE EFM7"/>
    <property type="match status" value="1"/>
</dbReference>
<dbReference type="GO" id="GO:0008757">
    <property type="term" value="F:S-adenosylmethionine-dependent methyltransferase activity"/>
    <property type="evidence" value="ECO:0007669"/>
    <property type="project" value="UniProtKB-ARBA"/>
</dbReference>
<keyword evidence="3 6" id="KW-0808">Transferase</keyword>
<name>S3C9B9_OPHP1</name>
<evidence type="ECO:0000256" key="5">
    <source>
        <dbReference type="SAM" id="MobiDB-lite"/>
    </source>
</evidence>
<keyword evidence="1" id="KW-0963">Cytoplasm</keyword>
<evidence type="ECO:0000313" key="6">
    <source>
        <dbReference type="EMBL" id="EPE02793.1"/>
    </source>
</evidence>
<gene>
    <name evidence="6" type="ORF">F503_08556</name>
</gene>
<proteinExistence type="predicted"/>
<dbReference type="GO" id="GO:0032259">
    <property type="term" value="P:methylation"/>
    <property type="evidence" value="ECO:0007669"/>
    <property type="project" value="UniProtKB-KW"/>
</dbReference>
<sequence>MSSNTRPAAAAASLETKETDVRHDAAPDDNNSDNGSDMGGLFEDPPDYYPPSPPPTTEQHALGRSGVQLTLHLVGHSVLEAHRLWNGSRVMADYFEDEASQGRYLIRDKTVLELGAGAGLPGIVCGLVLGARKAVVTDYPDPDLVATIDKNIRECERAAQAAIDSNAKKGETTSPELLSYRPGTIVADGYIWGGAPEPMLAHLGPEAEGERYDVVLLADLLFRHAEHAKLAFSVRETLKREPASRAYVFFTSYRPWLRHKDLAFFGHACDAGLVVEHLHEKKLEKPPLFFEDDPGDVSVRSTVSGYSLRWPQPVSSEAGAEPKLEDPKDFWPPPGGIEGAVESDADAKWSKRAPPPSTQS</sequence>
<dbReference type="InterPro" id="IPR029063">
    <property type="entry name" value="SAM-dependent_MTases_sf"/>
</dbReference>
<protein>
    <submittedName>
        <fullName evidence="6">Nicotinamide n-methyltransferase</fullName>
    </submittedName>
</protein>
<dbReference type="Proteomes" id="UP000016923">
    <property type="component" value="Unassembled WGS sequence"/>
</dbReference>
<dbReference type="OrthoDB" id="46564at2759"/>
<feature type="compositionally biased region" description="Basic and acidic residues" evidence="5">
    <location>
        <begin position="320"/>
        <end position="329"/>
    </location>
</feature>
<feature type="compositionally biased region" description="Pro residues" evidence="5">
    <location>
        <begin position="47"/>
        <end position="56"/>
    </location>
</feature>
<dbReference type="eggNOG" id="KOG2920">
    <property type="taxonomic scope" value="Eukaryota"/>
</dbReference>
<dbReference type="Pfam" id="PF10294">
    <property type="entry name" value="Methyltransf_16"/>
    <property type="match status" value="1"/>
</dbReference>
<dbReference type="EMBL" id="KE148174">
    <property type="protein sequence ID" value="EPE02793.1"/>
    <property type="molecule type" value="Genomic_DNA"/>
</dbReference>
<evidence type="ECO:0000256" key="1">
    <source>
        <dbReference type="ARBA" id="ARBA00022490"/>
    </source>
</evidence>
<keyword evidence="7" id="KW-1185">Reference proteome</keyword>
<dbReference type="AlphaFoldDB" id="S3C9B9"/>
<dbReference type="Gene3D" id="3.40.50.150">
    <property type="entry name" value="Vaccinia Virus protein VP39"/>
    <property type="match status" value="1"/>
</dbReference>
<keyword evidence="4" id="KW-0949">S-adenosyl-L-methionine</keyword>
<reference evidence="6 7" key="1">
    <citation type="journal article" date="2013" name="BMC Genomics">
        <title>The genome and transcriptome of the pine saprophyte Ophiostoma piceae, and a comparison with the bark beetle-associated pine pathogen Grosmannia clavigera.</title>
        <authorList>
            <person name="Haridas S."/>
            <person name="Wang Y."/>
            <person name="Lim L."/>
            <person name="Massoumi Alamouti S."/>
            <person name="Jackman S."/>
            <person name="Docking R."/>
            <person name="Robertson G."/>
            <person name="Birol I."/>
            <person name="Bohlmann J."/>
            <person name="Breuil C."/>
        </authorList>
    </citation>
    <scope>NUCLEOTIDE SEQUENCE [LARGE SCALE GENOMIC DNA]</scope>
    <source>
        <strain evidence="6 7">UAMH 11346</strain>
    </source>
</reference>
<evidence type="ECO:0000256" key="3">
    <source>
        <dbReference type="ARBA" id="ARBA00022679"/>
    </source>
</evidence>
<dbReference type="HOGENOM" id="CLU_032409_0_0_1"/>
<dbReference type="InterPro" id="IPR019410">
    <property type="entry name" value="Methyltransf_16"/>
</dbReference>
<accession>S3C9B9</accession>
<dbReference type="PROSITE" id="PS51560">
    <property type="entry name" value="SAM_MT_NNT1"/>
    <property type="match status" value="1"/>
</dbReference>
<dbReference type="GO" id="GO:0005737">
    <property type="term" value="C:cytoplasm"/>
    <property type="evidence" value="ECO:0007669"/>
    <property type="project" value="TreeGrafter"/>
</dbReference>
<dbReference type="InterPro" id="IPR025784">
    <property type="entry name" value="EFM7"/>
</dbReference>
<feature type="region of interest" description="Disordered" evidence="5">
    <location>
        <begin position="310"/>
        <end position="360"/>
    </location>
</feature>
<feature type="compositionally biased region" description="Basic and acidic residues" evidence="5">
    <location>
        <begin position="15"/>
        <end position="26"/>
    </location>
</feature>
<evidence type="ECO:0000256" key="4">
    <source>
        <dbReference type="ARBA" id="ARBA00022691"/>
    </source>
</evidence>
<dbReference type="VEuPathDB" id="FungiDB:F503_08556"/>
<keyword evidence="2 6" id="KW-0489">Methyltransferase</keyword>